<dbReference type="PROSITE" id="PS50125">
    <property type="entry name" value="GUANYLATE_CYCLASE_2"/>
    <property type="match status" value="1"/>
</dbReference>
<dbReference type="Gene3D" id="3.30.70.1230">
    <property type="entry name" value="Nucleotide cyclase"/>
    <property type="match status" value="2"/>
</dbReference>
<dbReference type="InterPro" id="IPR001054">
    <property type="entry name" value="A/G_cyclase"/>
</dbReference>
<dbReference type="Proteomes" id="UP001575105">
    <property type="component" value="Unassembled WGS sequence"/>
</dbReference>
<name>A0ABV4U3C7_9BACT</name>
<dbReference type="RefSeq" id="WP_425343889.1">
    <property type="nucleotide sequence ID" value="NZ_JBGUBD010000001.1"/>
</dbReference>
<proteinExistence type="predicted"/>
<dbReference type="EMBL" id="JBGUBD010000001">
    <property type="protein sequence ID" value="MFA9476964.1"/>
    <property type="molecule type" value="Genomic_DNA"/>
</dbReference>
<dbReference type="Pfam" id="PF00211">
    <property type="entry name" value="Guanylate_cyc"/>
    <property type="match status" value="1"/>
</dbReference>
<sequence length="716" mass="80564">MSWNEQDVRERVARNDFSDFEVNVADLTRTIEFENLGTKDVRRAAGAHLYSDVPNFHLAVQEAGDDKAKLKKVIRAASVLRKVQGELAEAYEIGQMQRQAARFHALCFKPYDDEAERAKQAVCFGITLNSYLHDVFNEVFSDVRNLTGSVGIAAGMSYIANIGQRGERERIALGSCANLAAKVLDKGDTINVTKEVYDALPNCLQEHFSRMGTVAGVPRYQAHGLRWNRQKELAEELGVRFDADRLRSQTEEHRDALRLDDMQLTEASVPIDLELLTERNSKHTSAVAIYADLDGFTKYVQDAEQTETVVSLVRIFHMIRAEFHAVLKSDFPGLVLQHQGDRVLASIHMPNGDQIDKRCQTAVDAAIGLQSSMEQVLNERLGNRELHVAVGLDVGKTLITRLGKKGRRQAICLGSKVHHAEKLQLRSGPQQIRITGNIYNTLNDEVLAKQFHQVNDDEYVATGLTFLKLDELAEEHAARAGSLGSVVVQGHVQCDPHASRSQRPWATMTEQDLMKSAYARPWFVQNATRWTIEQEHAHQLMDNVHVSTTPDHRGQIEGSFALRSHHGHIYDVFRIRLIYPPRFPYDGQVPKVYLDSHRNRWVRTIDGHIQDDWGLCLFVPGDSDIDFSQADAFCKLLGAIHEFLIKERIYQRDLVRWEVLGIPPKWPGDERPHGVQGIAEVVRERGGIDGGEPCTCGSGRKFKHCHGPILKGNHAS</sequence>
<protein>
    <submittedName>
        <fullName evidence="2">Adenylate/guanylate cyclase domain-containing protein</fullName>
    </submittedName>
</protein>
<dbReference type="Pfam" id="PF02810">
    <property type="entry name" value="SEC-C"/>
    <property type="match status" value="1"/>
</dbReference>
<gene>
    <name evidence="2" type="ORF">ACERK3_01530</name>
</gene>
<dbReference type="SUPFAM" id="SSF103642">
    <property type="entry name" value="Sec-C motif"/>
    <property type="match status" value="1"/>
</dbReference>
<evidence type="ECO:0000259" key="1">
    <source>
        <dbReference type="PROSITE" id="PS50125"/>
    </source>
</evidence>
<organism evidence="2 3">
    <name type="scientific">Natronomicrosphaera hydrolytica</name>
    <dbReference type="NCBI Taxonomy" id="3242702"/>
    <lineage>
        <taxon>Bacteria</taxon>
        <taxon>Pseudomonadati</taxon>
        <taxon>Planctomycetota</taxon>
        <taxon>Phycisphaerae</taxon>
        <taxon>Phycisphaerales</taxon>
        <taxon>Phycisphaeraceae</taxon>
        <taxon>Natronomicrosphaera</taxon>
    </lineage>
</organism>
<dbReference type="InterPro" id="IPR004027">
    <property type="entry name" value="SEC_C_motif"/>
</dbReference>
<comment type="caution">
    <text evidence="2">The sequence shown here is derived from an EMBL/GenBank/DDBJ whole genome shotgun (WGS) entry which is preliminary data.</text>
</comment>
<evidence type="ECO:0000313" key="2">
    <source>
        <dbReference type="EMBL" id="MFA9476964.1"/>
    </source>
</evidence>
<accession>A0ABV4U3C7</accession>
<keyword evidence="3" id="KW-1185">Reference proteome</keyword>
<dbReference type="Gene3D" id="3.10.450.50">
    <property type="match status" value="1"/>
</dbReference>
<dbReference type="InterPro" id="IPR029787">
    <property type="entry name" value="Nucleotide_cyclase"/>
</dbReference>
<reference evidence="2 3" key="1">
    <citation type="submission" date="2024-08" db="EMBL/GenBank/DDBJ databases">
        <title>Whole-genome sequencing of halo(alkali)philic microorganisms from hypersaline lakes.</title>
        <authorList>
            <person name="Sorokin D.Y."/>
            <person name="Merkel A.Y."/>
            <person name="Messina E."/>
            <person name="Yakimov M."/>
        </authorList>
    </citation>
    <scope>NUCLEOTIDE SEQUENCE [LARGE SCALE GENOMIC DNA]</scope>
    <source>
        <strain evidence="2 3">AB-hyl4</strain>
    </source>
</reference>
<evidence type="ECO:0000313" key="3">
    <source>
        <dbReference type="Proteomes" id="UP001575105"/>
    </source>
</evidence>
<feature type="domain" description="Guanylate cyclase" evidence="1">
    <location>
        <begin position="287"/>
        <end position="424"/>
    </location>
</feature>
<dbReference type="SUPFAM" id="SSF55073">
    <property type="entry name" value="Nucleotide cyclase"/>
    <property type="match status" value="2"/>
</dbReference>